<evidence type="ECO:0000313" key="3">
    <source>
        <dbReference type="EMBL" id="GAA2355708.1"/>
    </source>
</evidence>
<reference evidence="3 4" key="1">
    <citation type="journal article" date="2019" name="Int. J. Syst. Evol. Microbiol.">
        <title>The Global Catalogue of Microorganisms (GCM) 10K type strain sequencing project: providing services to taxonomists for standard genome sequencing and annotation.</title>
        <authorList>
            <consortium name="The Broad Institute Genomics Platform"/>
            <consortium name="The Broad Institute Genome Sequencing Center for Infectious Disease"/>
            <person name="Wu L."/>
            <person name="Ma J."/>
        </authorList>
    </citation>
    <scope>NUCLEOTIDE SEQUENCE [LARGE SCALE GENOMIC DNA]</scope>
    <source>
        <strain evidence="3 4">JCM 3272</strain>
    </source>
</reference>
<gene>
    <name evidence="3" type="ORF">GCM10010170_048270</name>
</gene>
<proteinExistence type="predicted"/>
<keyword evidence="2" id="KW-0812">Transmembrane</keyword>
<comment type="caution">
    <text evidence="3">The sequence shown here is derived from an EMBL/GenBank/DDBJ whole genome shotgun (WGS) entry which is preliminary data.</text>
</comment>
<dbReference type="Proteomes" id="UP001501444">
    <property type="component" value="Unassembled WGS sequence"/>
</dbReference>
<keyword evidence="2" id="KW-1133">Transmembrane helix</keyword>
<accession>A0ABN3GME5</accession>
<keyword evidence="2" id="KW-0472">Membrane</keyword>
<keyword evidence="4" id="KW-1185">Reference proteome</keyword>
<evidence type="ECO:0000313" key="4">
    <source>
        <dbReference type="Proteomes" id="UP001501444"/>
    </source>
</evidence>
<evidence type="ECO:0000256" key="2">
    <source>
        <dbReference type="SAM" id="Phobius"/>
    </source>
</evidence>
<feature type="compositionally biased region" description="Low complexity" evidence="1">
    <location>
        <begin position="70"/>
        <end position="99"/>
    </location>
</feature>
<organism evidence="3 4">
    <name type="scientific">Dactylosporangium salmoneum</name>
    <dbReference type="NCBI Taxonomy" id="53361"/>
    <lineage>
        <taxon>Bacteria</taxon>
        <taxon>Bacillati</taxon>
        <taxon>Actinomycetota</taxon>
        <taxon>Actinomycetes</taxon>
        <taxon>Micromonosporales</taxon>
        <taxon>Micromonosporaceae</taxon>
        <taxon>Dactylosporangium</taxon>
    </lineage>
</organism>
<protein>
    <submittedName>
        <fullName evidence="3">Uncharacterized protein</fullName>
    </submittedName>
</protein>
<dbReference type="RefSeq" id="WP_344614745.1">
    <property type="nucleotide sequence ID" value="NZ_BAAARV010000034.1"/>
</dbReference>
<feature type="region of interest" description="Disordered" evidence="1">
    <location>
        <begin position="69"/>
        <end position="132"/>
    </location>
</feature>
<dbReference type="EMBL" id="BAAARV010000034">
    <property type="protein sequence ID" value="GAA2355708.1"/>
    <property type="molecule type" value="Genomic_DNA"/>
</dbReference>
<sequence length="275" mass="29386">MAERDPLQERFEAFRTHSVRTARPPGLPAIELTLRRRRRRRRAWSAVGAAAAVLVALVALPPRWHDGVQPDPVTSVTPAPTADTSSAAPSNPAATGSSGLPVAAPGSGTGSSTTTRPASCATPPNGVPVHDEPLINGYTLTGGTVSVSPPTFFDRCPDYRLRFIEVVYGWSVPRQQIVLVQTIEHYLTQATPSITVPRYTSPPNARFCGEAYVVLQTTRPAPAMIPVSVQDGGSTAFYQYVQKTAIALPDFWTFESHTETVSIPQCGPPVATSTG</sequence>
<feature type="transmembrane region" description="Helical" evidence="2">
    <location>
        <begin position="43"/>
        <end position="64"/>
    </location>
</feature>
<evidence type="ECO:0000256" key="1">
    <source>
        <dbReference type="SAM" id="MobiDB-lite"/>
    </source>
</evidence>
<name>A0ABN3GME5_9ACTN</name>